<dbReference type="InterPro" id="IPR010987">
    <property type="entry name" value="Glutathione-S-Trfase_C-like"/>
</dbReference>
<gene>
    <name evidence="3" type="ORF">ACFPIE_20185</name>
</gene>
<evidence type="ECO:0000259" key="1">
    <source>
        <dbReference type="PROSITE" id="PS50404"/>
    </source>
</evidence>
<evidence type="ECO:0000313" key="4">
    <source>
        <dbReference type="Proteomes" id="UP001596152"/>
    </source>
</evidence>
<feature type="domain" description="GST C-terminal" evidence="2">
    <location>
        <begin position="87"/>
        <end position="225"/>
    </location>
</feature>
<dbReference type="EMBL" id="JBHSLF010000056">
    <property type="protein sequence ID" value="MFC5346242.1"/>
    <property type="molecule type" value="Genomic_DNA"/>
</dbReference>
<dbReference type="InterPro" id="IPR036282">
    <property type="entry name" value="Glutathione-S-Trfase_C_sf"/>
</dbReference>
<dbReference type="SUPFAM" id="SSF52833">
    <property type="entry name" value="Thioredoxin-like"/>
    <property type="match status" value="1"/>
</dbReference>
<dbReference type="PROSITE" id="PS50405">
    <property type="entry name" value="GST_CTER"/>
    <property type="match status" value="1"/>
</dbReference>
<name>A0ABW0FWZ3_9CAUL</name>
<keyword evidence="4" id="KW-1185">Reference proteome</keyword>
<dbReference type="PROSITE" id="PS50404">
    <property type="entry name" value="GST_NTER"/>
    <property type="match status" value="1"/>
</dbReference>
<evidence type="ECO:0000259" key="2">
    <source>
        <dbReference type="PROSITE" id="PS50405"/>
    </source>
</evidence>
<dbReference type="Gene3D" id="1.20.1050.10">
    <property type="match status" value="1"/>
</dbReference>
<reference evidence="4" key="1">
    <citation type="journal article" date="2019" name="Int. J. Syst. Evol. Microbiol.">
        <title>The Global Catalogue of Microorganisms (GCM) 10K type strain sequencing project: providing services to taxonomists for standard genome sequencing and annotation.</title>
        <authorList>
            <consortium name="The Broad Institute Genomics Platform"/>
            <consortium name="The Broad Institute Genome Sequencing Center for Infectious Disease"/>
            <person name="Wu L."/>
            <person name="Ma J."/>
        </authorList>
    </citation>
    <scope>NUCLEOTIDE SEQUENCE [LARGE SCALE GENOMIC DNA]</scope>
    <source>
        <strain evidence="4">JCM 12125</strain>
    </source>
</reference>
<organism evidence="3 4">
    <name type="scientific">Brevundimonas staleyi</name>
    <dbReference type="NCBI Taxonomy" id="74326"/>
    <lineage>
        <taxon>Bacteria</taxon>
        <taxon>Pseudomonadati</taxon>
        <taxon>Pseudomonadota</taxon>
        <taxon>Alphaproteobacteria</taxon>
        <taxon>Caulobacterales</taxon>
        <taxon>Caulobacteraceae</taxon>
        <taxon>Brevundimonas</taxon>
    </lineage>
</organism>
<comment type="caution">
    <text evidence="3">The sequence shown here is derived from an EMBL/GenBank/DDBJ whole genome shotgun (WGS) entry which is preliminary data.</text>
</comment>
<protein>
    <submittedName>
        <fullName evidence="3">Glutathione S-transferase family protein</fullName>
    </submittedName>
</protein>
<dbReference type="InterPro" id="IPR036249">
    <property type="entry name" value="Thioredoxin-like_sf"/>
</dbReference>
<proteinExistence type="predicted"/>
<feature type="domain" description="GST N-terminal" evidence="1">
    <location>
        <begin position="4"/>
        <end position="82"/>
    </location>
</feature>
<dbReference type="Proteomes" id="UP001596152">
    <property type="component" value="Unassembled WGS sequence"/>
</dbReference>
<dbReference type="Gene3D" id="3.40.30.10">
    <property type="entry name" value="Glutaredoxin"/>
    <property type="match status" value="1"/>
</dbReference>
<accession>A0ABW0FWZ3</accession>
<dbReference type="SUPFAM" id="SSF47616">
    <property type="entry name" value="GST C-terminal domain-like"/>
    <property type="match status" value="1"/>
</dbReference>
<dbReference type="SFLD" id="SFLDG00358">
    <property type="entry name" value="Main_(cytGST)"/>
    <property type="match status" value="1"/>
</dbReference>
<dbReference type="CDD" id="cd00570">
    <property type="entry name" value="GST_N_family"/>
    <property type="match status" value="1"/>
</dbReference>
<sequence>MSAPPVTLIGNPVSPYVRKILAICAVKGIEVAIDPITPFRGDEAFSTISPLRRIPVWIEGDVTLCDSSIIAQYIEETRPEPSVLPASAAERAKARWIEEYADTRLFDVLGWKLFFQLAIKPRILKEEIDRDLVEQAKAVEIPETFDYLETLMPDAGFLFGTEAGLADFSLAPAFLNARVVGVEVDTARWPRLAAWLKRVEEETPLKRLNALAMASLTTKLPDQPAMIAEHGYVIAARSHDGGRAMRGPMSPV</sequence>
<dbReference type="RefSeq" id="WP_374036756.1">
    <property type="nucleotide sequence ID" value="NZ_CP169082.1"/>
</dbReference>
<dbReference type="CDD" id="cd00299">
    <property type="entry name" value="GST_C_family"/>
    <property type="match status" value="1"/>
</dbReference>
<dbReference type="PANTHER" id="PTHR42673">
    <property type="entry name" value="MALEYLACETOACETATE ISOMERASE"/>
    <property type="match status" value="1"/>
</dbReference>
<dbReference type="SFLD" id="SFLDS00019">
    <property type="entry name" value="Glutathione_Transferase_(cytos"/>
    <property type="match status" value="1"/>
</dbReference>
<evidence type="ECO:0000313" key="3">
    <source>
        <dbReference type="EMBL" id="MFC5346242.1"/>
    </source>
</evidence>
<dbReference type="InterPro" id="IPR004045">
    <property type="entry name" value="Glutathione_S-Trfase_N"/>
</dbReference>
<dbReference type="PANTHER" id="PTHR42673:SF21">
    <property type="entry name" value="GLUTATHIONE S-TRANSFERASE YFCF"/>
    <property type="match status" value="1"/>
</dbReference>
<dbReference type="Pfam" id="PF13410">
    <property type="entry name" value="GST_C_2"/>
    <property type="match status" value="1"/>
</dbReference>
<dbReference type="InterPro" id="IPR040079">
    <property type="entry name" value="Glutathione_S-Trfase"/>
</dbReference>
<dbReference type="Pfam" id="PF13417">
    <property type="entry name" value="GST_N_3"/>
    <property type="match status" value="1"/>
</dbReference>